<sequence>MASVATISLTACGGSSADPVATQAKTSIAKELTANATTASDPFKDATKASCVANNVVDKIGTKALIGYGLIDAQGNATKAKLDSAKASKADATSLVDSLFSCAGPELMAQFQTTMAGREASAPPAAKACLTALFTEDTFRTILVAQMEGSSSADAVATMKDIQTKAAACAAMK</sequence>
<name>A0A3G9II26_9ACTN</name>
<dbReference type="AlphaFoldDB" id="A0A3G9II26"/>
<reference evidence="1 2" key="1">
    <citation type="submission" date="2018-11" db="EMBL/GenBank/DDBJ databases">
        <title>Complete genome sequence of Nocardioides baekrokdamisoli strain KCTC 39748.</title>
        <authorList>
            <person name="Kang S.W."/>
            <person name="Lee K.C."/>
            <person name="Kim K.K."/>
            <person name="Kim J.S."/>
            <person name="Kim D.S."/>
            <person name="Ko S.H."/>
            <person name="Yang S.H."/>
            <person name="Shin Y.K."/>
            <person name="Lee J.S."/>
        </authorList>
    </citation>
    <scope>NUCLEOTIDE SEQUENCE [LARGE SCALE GENOMIC DNA]</scope>
    <source>
        <strain evidence="1 2">KCTC 39748</strain>
    </source>
</reference>
<keyword evidence="2" id="KW-1185">Reference proteome</keyword>
<gene>
    <name evidence="1" type="ORF">Back2_29140</name>
</gene>
<dbReference type="KEGG" id="nbe:Back2_29140"/>
<accession>A0A3G9II26</accession>
<proteinExistence type="predicted"/>
<dbReference type="EMBL" id="AP019307">
    <property type="protein sequence ID" value="BBH18627.1"/>
    <property type="molecule type" value="Genomic_DNA"/>
</dbReference>
<dbReference type="Proteomes" id="UP000271573">
    <property type="component" value="Chromosome"/>
</dbReference>
<evidence type="ECO:0000313" key="1">
    <source>
        <dbReference type="EMBL" id="BBH18627.1"/>
    </source>
</evidence>
<protein>
    <submittedName>
        <fullName evidence="1">Uncharacterized protein</fullName>
    </submittedName>
</protein>
<organism evidence="1 2">
    <name type="scientific">Nocardioides baekrokdamisoli</name>
    <dbReference type="NCBI Taxonomy" id="1804624"/>
    <lineage>
        <taxon>Bacteria</taxon>
        <taxon>Bacillati</taxon>
        <taxon>Actinomycetota</taxon>
        <taxon>Actinomycetes</taxon>
        <taxon>Propionibacteriales</taxon>
        <taxon>Nocardioidaceae</taxon>
        <taxon>Nocardioides</taxon>
    </lineage>
</organism>
<evidence type="ECO:0000313" key="2">
    <source>
        <dbReference type="Proteomes" id="UP000271573"/>
    </source>
</evidence>